<dbReference type="Pfam" id="PF02896">
    <property type="entry name" value="PEP-utilizers_C"/>
    <property type="match status" value="1"/>
</dbReference>
<proteinExistence type="inferred from homology"/>
<comment type="caution">
    <text evidence="12">The sequence shown here is derived from an EMBL/GenBank/DDBJ whole genome shotgun (WGS) entry which is preliminary data.</text>
</comment>
<keyword evidence="4" id="KW-0808">Transferase</keyword>
<evidence type="ECO:0000256" key="6">
    <source>
        <dbReference type="ARBA" id="ARBA00022777"/>
    </source>
</evidence>
<dbReference type="Gene3D" id="3.20.20.60">
    <property type="entry name" value="Phosphoenolpyruvate-binding domains"/>
    <property type="match status" value="1"/>
</dbReference>
<evidence type="ECO:0000259" key="9">
    <source>
        <dbReference type="Pfam" id="PF00391"/>
    </source>
</evidence>
<protein>
    <recommendedName>
        <fullName evidence="3">Phosphoenolpyruvate-protein phosphotransferase</fullName>
    </recommendedName>
    <alternativeName>
        <fullName evidence="8">Phosphotransferase system, enzyme I</fullName>
    </alternativeName>
</protein>
<dbReference type="PANTHER" id="PTHR46244:SF3">
    <property type="entry name" value="PHOSPHOENOLPYRUVATE-PROTEIN PHOSPHOTRANSFERASE"/>
    <property type="match status" value="1"/>
</dbReference>
<dbReference type="InterPro" id="IPR036637">
    <property type="entry name" value="Phosphohistidine_dom_sf"/>
</dbReference>
<keyword evidence="7" id="KW-0460">Magnesium</keyword>
<dbReference type="SUPFAM" id="SSF47831">
    <property type="entry name" value="Enzyme I of the PEP:sugar phosphotransferase system HPr-binding (sub)domain"/>
    <property type="match status" value="1"/>
</dbReference>
<dbReference type="Gene3D" id="1.10.274.10">
    <property type="entry name" value="PtsI, HPr-binding domain"/>
    <property type="match status" value="1"/>
</dbReference>
<evidence type="ECO:0000256" key="1">
    <source>
        <dbReference type="ARBA" id="ARBA00001946"/>
    </source>
</evidence>
<evidence type="ECO:0000256" key="2">
    <source>
        <dbReference type="ARBA" id="ARBA00007837"/>
    </source>
</evidence>
<dbReference type="EMBL" id="BSDI01000041">
    <property type="protein sequence ID" value="GLI01213.1"/>
    <property type="molecule type" value="Genomic_DNA"/>
</dbReference>
<comment type="similarity">
    <text evidence="2">Belongs to the PEP-utilizing enzyme family.</text>
</comment>
<dbReference type="InterPro" id="IPR015813">
    <property type="entry name" value="Pyrv/PenolPyrv_kinase-like_dom"/>
</dbReference>
<sequence>MRYRGTAGAPGVGIGHIWHVIRASLKSLERLEGRPDHDVIAAFDAVAARLRARASALRNDGLDEPADIAETMALIADDPDLRDAAVTSARAGQAADMAVRVAVEHYASMLAALPDPTLAARATDVRQIGRRAVAVLRGDVASTVEGPLVLVGRELGADDLIDAPDEVAGAVSLLGGPNAHVAIVARALGVPLVFGLELEAPDGALAIVDGASVVVAPTGEEQHAARVAMRAAAERRVTLASERELPAVTRGGRAITLLANVSTPDDAIAAVAAGAAGAGLVRTELPFLATTSWPTEADHMAALRPVLAPLVGRVATVRTLDFGGDKVPPFLSGQSLRGIALSLSAPGALAAQLRAIRLAGAGTSLRVMLPLVESAEQVHECRALLASPSTPLGAMIESPPAVAAVDEIAEAADFLSIGSNDLSASLLGLDRRDPRLNPGSAAEPVVLQAIAAVVAAGERHGKPVSLCGDAAADPSVVPLLIGLGCTVLSVAPSALDEVRTLVRNRL</sequence>
<evidence type="ECO:0000259" key="11">
    <source>
        <dbReference type="Pfam" id="PF05524"/>
    </source>
</evidence>
<evidence type="ECO:0000256" key="4">
    <source>
        <dbReference type="ARBA" id="ARBA00022679"/>
    </source>
</evidence>
<dbReference type="InterPro" id="IPR036618">
    <property type="entry name" value="PtsI_HPr-bd_sf"/>
</dbReference>
<feature type="domain" description="PEP-utilising enzyme mobile" evidence="9">
    <location>
        <begin position="147"/>
        <end position="211"/>
    </location>
</feature>
<dbReference type="SUPFAM" id="SSF51621">
    <property type="entry name" value="Phosphoenolpyruvate/pyruvate domain"/>
    <property type="match status" value="1"/>
</dbReference>
<dbReference type="InterPro" id="IPR050499">
    <property type="entry name" value="PEP-utilizing_PTS_enzyme"/>
</dbReference>
<accession>A0ABQ5R4E2</accession>
<reference evidence="12" key="1">
    <citation type="submission" date="2022-12" db="EMBL/GenBank/DDBJ databases">
        <title>New Phytohabitans aurantiacus sp. RD004123 nov., an actinomycete isolated from soil.</title>
        <authorList>
            <person name="Triningsih D.W."/>
            <person name="Harunari E."/>
            <person name="Igarashi Y."/>
        </authorList>
    </citation>
    <scope>NUCLEOTIDE SEQUENCE</scope>
    <source>
        <strain evidence="12">RD004123</strain>
    </source>
</reference>
<dbReference type="InterPro" id="IPR040442">
    <property type="entry name" value="Pyrv_kinase-like_dom_sf"/>
</dbReference>
<dbReference type="InterPro" id="IPR008279">
    <property type="entry name" value="PEP-util_enz_mobile_dom"/>
</dbReference>
<evidence type="ECO:0000256" key="8">
    <source>
        <dbReference type="ARBA" id="ARBA00033235"/>
    </source>
</evidence>
<dbReference type="Pfam" id="PF00391">
    <property type="entry name" value="PEP-utilizers"/>
    <property type="match status" value="1"/>
</dbReference>
<evidence type="ECO:0000259" key="10">
    <source>
        <dbReference type="Pfam" id="PF02896"/>
    </source>
</evidence>
<dbReference type="Proteomes" id="UP001144280">
    <property type="component" value="Unassembled WGS sequence"/>
</dbReference>
<gene>
    <name evidence="12" type="ORF">Pa4123_64890</name>
</gene>
<feature type="domain" description="Phosphotransferase system enzyme I N-terminal" evidence="11">
    <location>
        <begin position="4"/>
        <end position="121"/>
    </location>
</feature>
<dbReference type="SUPFAM" id="SSF52009">
    <property type="entry name" value="Phosphohistidine domain"/>
    <property type="match status" value="1"/>
</dbReference>
<evidence type="ECO:0000256" key="5">
    <source>
        <dbReference type="ARBA" id="ARBA00022723"/>
    </source>
</evidence>
<dbReference type="PANTHER" id="PTHR46244">
    <property type="entry name" value="PHOSPHOENOLPYRUVATE-PROTEIN PHOSPHOTRANSFERASE"/>
    <property type="match status" value="1"/>
</dbReference>
<keyword evidence="6" id="KW-0418">Kinase</keyword>
<keyword evidence="13" id="KW-1185">Reference proteome</keyword>
<evidence type="ECO:0000313" key="12">
    <source>
        <dbReference type="EMBL" id="GLI01213.1"/>
    </source>
</evidence>
<dbReference type="Gene3D" id="3.50.30.10">
    <property type="entry name" value="Phosphohistidine domain"/>
    <property type="match status" value="1"/>
</dbReference>
<name>A0ABQ5R4E2_9ACTN</name>
<keyword evidence="5" id="KW-0479">Metal-binding</keyword>
<evidence type="ECO:0000313" key="13">
    <source>
        <dbReference type="Proteomes" id="UP001144280"/>
    </source>
</evidence>
<evidence type="ECO:0000256" key="3">
    <source>
        <dbReference type="ARBA" id="ARBA00016544"/>
    </source>
</evidence>
<dbReference type="RefSeq" id="WP_281902057.1">
    <property type="nucleotide sequence ID" value="NZ_BSDI01000041.1"/>
</dbReference>
<dbReference type="Pfam" id="PF05524">
    <property type="entry name" value="PEP-utilisers_N"/>
    <property type="match status" value="1"/>
</dbReference>
<dbReference type="InterPro" id="IPR000121">
    <property type="entry name" value="PEP_util_C"/>
</dbReference>
<comment type="cofactor">
    <cofactor evidence="1">
        <name>Mg(2+)</name>
        <dbReference type="ChEBI" id="CHEBI:18420"/>
    </cofactor>
</comment>
<feature type="domain" description="PEP-utilising enzyme C-terminal" evidence="10">
    <location>
        <begin position="240"/>
        <end position="504"/>
    </location>
</feature>
<organism evidence="12 13">
    <name type="scientific">Phytohabitans aurantiacus</name>
    <dbReference type="NCBI Taxonomy" id="3016789"/>
    <lineage>
        <taxon>Bacteria</taxon>
        <taxon>Bacillati</taxon>
        <taxon>Actinomycetota</taxon>
        <taxon>Actinomycetes</taxon>
        <taxon>Micromonosporales</taxon>
        <taxon>Micromonosporaceae</taxon>
    </lineage>
</organism>
<dbReference type="PRINTS" id="PR01736">
    <property type="entry name" value="PHPHTRNFRASE"/>
</dbReference>
<evidence type="ECO:0000256" key="7">
    <source>
        <dbReference type="ARBA" id="ARBA00022842"/>
    </source>
</evidence>
<dbReference type="InterPro" id="IPR008731">
    <property type="entry name" value="PTS_EIN"/>
</dbReference>